<gene>
    <name evidence="3" type="ORF">KOR42_13870</name>
</gene>
<keyword evidence="4" id="KW-1185">Reference proteome</keyword>
<proteinExistence type="predicted"/>
<evidence type="ECO:0000256" key="1">
    <source>
        <dbReference type="SAM" id="SignalP"/>
    </source>
</evidence>
<dbReference type="SMART" id="SM00564">
    <property type="entry name" value="PQQ"/>
    <property type="match status" value="3"/>
</dbReference>
<protein>
    <submittedName>
        <fullName evidence="3">Outer membrane biogenesis protein BamB</fullName>
    </submittedName>
</protein>
<dbReference type="InterPro" id="IPR002372">
    <property type="entry name" value="PQQ_rpt_dom"/>
</dbReference>
<dbReference type="AlphaFoldDB" id="A0A5C5X5I8"/>
<feature type="signal peptide" evidence="1">
    <location>
        <begin position="1"/>
        <end position="32"/>
    </location>
</feature>
<feature type="chain" id="PRO_5022833800" evidence="1">
    <location>
        <begin position="33"/>
        <end position="434"/>
    </location>
</feature>
<dbReference type="SUPFAM" id="SSF50998">
    <property type="entry name" value="Quinoprotein alcohol dehydrogenase-like"/>
    <property type="match status" value="1"/>
</dbReference>
<dbReference type="InterPro" id="IPR015943">
    <property type="entry name" value="WD40/YVTN_repeat-like_dom_sf"/>
</dbReference>
<reference evidence="3 4" key="1">
    <citation type="submission" date="2019-02" db="EMBL/GenBank/DDBJ databases">
        <title>Deep-cultivation of Planctomycetes and their phenomic and genomic characterization uncovers novel biology.</title>
        <authorList>
            <person name="Wiegand S."/>
            <person name="Jogler M."/>
            <person name="Boedeker C."/>
            <person name="Pinto D."/>
            <person name="Vollmers J."/>
            <person name="Rivas-Marin E."/>
            <person name="Kohn T."/>
            <person name="Peeters S.H."/>
            <person name="Heuer A."/>
            <person name="Rast P."/>
            <person name="Oberbeckmann S."/>
            <person name="Bunk B."/>
            <person name="Jeske O."/>
            <person name="Meyerdierks A."/>
            <person name="Storesund J.E."/>
            <person name="Kallscheuer N."/>
            <person name="Luecker S."/>
            <person name="Lage O.M."/>
            <person name="Pohl T."/>
            <person name="Merkel B.J."/>
            <person name="Hornburger P."/>
            <person name="Mueller R.-W."/>
            <person name="Bruemmer F."/>
            <person name="Labrenz M."/>
            <person name="Spormann A.M."/>
            <person name="Op Den Camp H."/>
            <person name="Overmann J."/>
            <person name="Amann R."/>
            <person name="Jetten M.S.M."/>
            <person name="Mascher T."/>
            <person name="Medema M.H."/>
            <person name="Devos D.P."/>
            <person name="Kaster A.-K."/>
            <person name="Ovreas L."/>
            <person name="Rohde M."/>
            <person name="Galperin M.Y."/>
            <person name="Jogler C."/>
        </authorList>
    </citation>
    <scope>NUCLEOTIDE SEQUENCE [LARGE SCALE GENOMIC DNA]</scope>
    <source>
        <strain evidence="3 4">KOR42</strain>
    </source>
</reference>
<evidence type="ECO:0000313" key="3">
    <source>
        <dbReference type="EMBL" id="TWT58018.1"/>
    </source>
</evidence>
<dbReference type="Gene3D" id="2.130.10.10">
    <property type="entry name" value="YVTN repeat-like/Quinoprotein amine dehydrogenase"/>
    <property type="match status" value="2"/>
</dbReference>
<dbReference type="Proteomes" id="UP000317243">
    <property type="component" value="Unassembled WGS sequence"/>
</dbReference>
<feature type="domain" description="Pyrrolo-quinoline quinone repeat" evidence="2">
    <location>
        <begin position="243"/>
        <end position="430"/>
    </location>
</feature>
<dbReference type="Pfam" id="PF13360">
    <property type="entry name" value="PQQ_2"/>
    <property type="match status" value="2"/>
</dbReference>
<keyword evidence="1" id="KW-0732">Signal</keyword>
<dbReference type="EMBL" id="SIHI01000001">
    <property type="protein sequence ID" value="TWT58018.1"/>
    <property type="molecule type" value="Genomic_DNA"/>
</dbReference>
<evidence type="ECO:0000313" key="4">
    <source>
        <dbReference type="Proteomes" id="UP000317243"/>
    </source>
</evidence>
<dbReference type="InterPro" id="IPR018391">
    <property type="entry name" value="PQQ_b-propeller_rpt"/>
</dbReference>
<feature type="domain" description="Pyrrolo-quinoline quinone repeat" evidence="2">
    <location>
        <begin position="98"/>
        <end position="212"/>
    </location>
</feature>
<dbReference type="InterPro" id="IPR011047">
    <property type="entry name" value="Quinoprotein_ADH-like_sf"/>
</dbReference>
<dbReference type="PANTHER" id="PTHR34512:SF30">
    <property type="entry name" value="OUTER MEMBRANE PROTEIN ASSEMBLY FACTOR BAMB"/>
    <property type="match status" value="1"/>
</dbReference>
<name>A0A5C5X5I8_9PLAN</name>
<accession>A0A5C5X5I8</accession>
<organism evidence="3 4">
    <name type="scientific">Thalassoglobus neptunius</name>
    <dbReference type="NCBI Taxonomy" id="1938619"/>
    <lineage>
        <taxon>Bacteria</taxon>
        <taxon>Pseudomonadati</taxon>
        <taxon>Planctomycetota</taxon>
        <taxon>Planctomycetia</taxon>
        <taxon>Planctomycetales</taxon>
        <taxon>Planctomycetaceae</taxon>
        <taxon>Thalassoglobus</taxon>
    </lineage>
</organism>
<dbReference type="PANTHER" id="PTHR34512">
    <property type="entry name" value="CELL SURFACE PROTEIN"/>
    <property type="match status" value="1"/>
</dbReference>
<sequence precursor="true">MFYRPFFRCQLPSRLRCAIALLSLLIGTNSSAQVREWPQFRGPTGQGVVEDVTLPTEWDESNGVVWKVDIPGLGHSSPVHDGDTIWVTTATEDGSILGAVSVDARTGSIIKNLTIFEPESIEEIHHDNSYASPTPVLSEGKLFVHFGTYGTACIDCQSGRKLWERTDLLVEHQGGPGSSPVLYEDLLIITLDGAQEQKLVALDTADGSTRWTRNRSAPFRTNPITHRAFSTPLICETNGEQQLISAGADQCHAYSPEDGRELWHIRYTGFSNVPRPVVVGDTVFICTGFFQPEIWAVPTNGTGELARANRIWSHKSSVPDTPSPVVVDSVDVSMIVMVSNKGIVTALDASTGKQAWKLRIGGNFSSSPISAGGLLYFCSEEGVTKIVDPHQSKPRVIQANRLPGRIMASPVVIDQDLLLRTDNSLYRISSQGVR</sequence>
<dbReference type="RefSeq" id="WP_231740711.1">
    <property type="nucleotide sequence ID" value="NZ_SIHI01000001.1"/>
</dbReference>
<evidence type="ECO:0000259" key="2">
    <source>
        <dbReference type="Pfam" id="PF13360"/>
    </source>
</evidence>
<comment type="caution">
    <text evidence="3">The sequence shown here is derived from an EMBL/GenBank/DDBJ whole genome shotgun (WGS) entry which is preliminary data.</text>
</comment>